<accession>A0AAE0INW8</accession>
<evidence type="ECO:0000313" key="8">
    <source>
        <dbReference type="Proteomes" id="UP001286456"/>
    </source>
</evidence>
<sequence length="362" mass="39381">MDTPSHFFVDCLDFEDPNSYQSPEHDVGGGGCGGGLHSFPSYGGKLDVGDSPISADGRTVGARAGVWEGFAEHIGAMVADHKPLFVDPGLYDGENDSDEMKAQVHELSDKLSRPSTRRTSSSKSGSQGTSKSESTSTDITPPDQDNPNKKRKIRKASCDSNPEEVEDDQKRSKFLERNRIAASKCREKKKQYVSDLEETKIGLETQHAQLQMEYNGLLGEVSGLKHHLMAHAKCNDPNINRWLDNEARRFVQTRNELLGQSFGQNYGQPGQGALPASPPQSRNASIASTYQALQGVQLDGLGSSERQGGSAYSHGSPLFPSPTDRAFQSLTSPRMKREPGINYDHMPDAMFASEQSTFGGAA</sequence>
<feature type="region of interest" description="Disordered" evidence="5">
    <location>
        <begin position="300"/>
        <end position="346"/>
    </location>
</feature>
<dbReference type="PROSITE" id="PS50217">
    <property type="entry name" value="BZIP"/>
    <property type="match status" value="1"/>
</dbReference>
<feature type="compositionally biased region" description="Low complexity" evidence="5">
    <location>
        <begin position="113"/>
        <end position="137"/>
    </location>
</feature>
<gene>
    <name evidence="7" type="ORF">B0T19DRAFT_442335</name>
</gene>
<dbReference type="CDD" id="cd14687">
    <property type="entry name" value="bZIP_ATF2"/>
    <property type="match status" value="1"/>
</dbReference>
<dbReference type="AlphaFoldDB" id="A0AAE0INW8"/>
<reference evidence="7" key="2">
    <citation type="submission" date="2023-06" db="EMBL/GenBank/DDBJ databases">
        <authorList>
            <consortium name="Lawrence Berkeley National Laboratory"/>
            <person name="Haridas S."/>
            <person name="Hensen N."/>
            <person name="Bonometti L."/>
            <person name="Westerberg I."/>
            <person name="Brannstrom I.O."/>
            <person name="Guillou S."/>
            <person name="Cros-Aarteil S."/>
            <person name="Calhoun S."/>
            <person name="Kuo A."/>
            <person name="Mondo S."/>
            <person name="Pangilinan J."/>
            <person name="Riley R."/>
            <person name="Labutti K."/>
            <person name="Andreopoulos B."/>
            <person name="Lipzen A."/>
            <person name="Chen C."/>
            <person name="Yanf M."/>
            <person name="Daum C."/>
            <person name="Ng V."/>
            <person name="Clum A."/>
            <person name="Steindorff A."/>
            <person name="Ohm R."/>
            <person name="Martin F."/>
            <person name="Silar P."/>
            <person name="Natvig D."/>
            <person name="Lalanne C."/>
            <person name="Gautier V."/>
            <person name="Ament-Velasquez S.L."/>
            <person name="Kruys A."/>
            <person name="Hutchinson M.I."/>
            <person name="Powell A.J."/>
            <person name="Barry K."/>
            <person name="Miller A.N."/>
            <person name="Grigoriev I.V."/>
            <person name="Debuchy R."/>
            <person name="Gladieux P."/>
            <person name="Thoren M.H."/>
            <person name="Johannesson H."/>
        </authorList>
    </citation>
    <scope>NUCLEOTIDE SEQUENCE</scope>
    <source>
        <strain evidence="7">SMH4131-1</strain>
    </source>
</reference>
<proteinExistence type="predicted"/>
<comment type="caution">
    <text evidence="7">The sequence shown here is derived from an EMBL/GenBank/DDBJ whole genome shotgun (WGS) entry which is preliminary data.</text>
</comment>
<dbReference type="InterPro" id="IPR051027">
    <property type="entry name" value="bZIP_transcription_factors"/>
</dbReference>
<comment type="subcellular location">
    <subcellularLocation>
        <location evidence="1">Nucleus</location>
    </subcellularLocation>
</comment>
<evidence type="ECO:0000259" key="6">
    <source>
        <dbReference type="PROSITE" id="PS50217"/>
    </source>
</evidence>
<dbReference type="Gene3D" id="1.20.5.170">
    <property type="match status" value="1"/>
</dbReference>
<feature type="domain" description="BZIP" evidence="6">
    <location>
        <begin position="168"/>
        <end position="231"/>
    </location>
</feature>
<protein>
    <recommendedName>
        <fullName evidence="6">BZIP domain-containing protein</fullName>
    </recommendedName>
</protein>
<organism evidence="7 8">
    <name type="scientific">Cercophora scortea</name>
    <dbReference type="NCBI Taxonomy" id="314031"/>
    <lineage>
        <taxon>Eukaryota</taxon>
        <taxon>Fungi</taxon>
        <taxon>Dikarya</taxon>
        <taxon>Ascomycota</taxon>
        <taxon>Pezizomycotina</taxon>
        <taxon>Sordariomycetes</taxon>
        <taxon>Sordariomycetidae</taxon>
        <taxon>Sordariales</taxon>
        <taxon>Lasiosphaeriaceae</taxon>
        <taxon>Cercophora</taxon>
    </lineage>
</organism>
<evidence type="ECO:0000256" key="4">
    <source>
        <dbReference type="ARBA" id="ARBA00023242"/>
    </source>
</evidence>
<dbReference type="PANTHER" id="PTHR19304">
    <property type="entry name" value="CYCLIC-AMP RESPONSE ELEMENT BINDING PROTEIN"/>
    <property type="match status" value="1"/>
</dbReference>
<evidence type="ECO:0000256" key="5">
    <source>
        <dbReference type="SAM" id="MobiDB-lite"/>
    </source>
</evidence>
<evidence type="ECO:0000256" key="1">
    <source>
        <dbReference type="ARBA" id="ARBA00004123"/>
    </source>
</evidence>
<dbReference type="EMBL" id="JAUEPO010000003">
    <property type="protein sequence ID" value="KAK3328435.1"/>
    <property type="molecule type" value="Genomic_DNA"/>
</dbReference>
<dbReference type="PROSITE" id="PS00036">
    <property type="entry name" value="BZIP_BASIC"/>
    <property type="match status" value="1"/>
</dbReference>
<evidence type="ECO:0000256" key="3">
    <source>
        <dbReference type="ARBA" id="ARBA00023163"/>
    </source>
</evidence>
<dbReference type="Proteomes" id="UP001286456">
    <property type="component" value="Unassembled WGS sequence"/>
</dbReference>
<dbReference type="SMART" id="SM00338">
    <property type="entry name" value="BRLZ"/>
    <property type="match status" value="1"/>
</dbReference>
<feature type="region of interest" description="Disordered" evidence="5">
    <location>
        <begin position="261"/>
        <end position="284"/>
    </location>
</feature>
<evidence type="ECO:0000313" key="7">
    <source>
        <dbReference type="EMBL" id="KAK3328435.1"/>
    </source>
</evidence>
<keyword evidence="8" id="KW-1185">Reference proteome</keyword>
<evidence type="ECO:0000256" key="2">
    <source>
        <dbReference type="ARBA" id="ARBA00023015"/>
    </source>
</evidence>
<dbReference type="Pfam" id="PF00170">
    <property type="entry name" value="bZIP_1"/>
    <property type="match status" value="1"/>
</dbReference>
<dbReference type="GO" id="GO:0003700">
    <property type="term" value="F:DNA-binding transcription factor activity"/>
    <property type="evidence" value="ECO:0007669"/>
    <property type="project" value="InterPro"/>
</dbReference>
<dbReference type="InterPro" id="IPR004827">
    <property type="entry name" value="bZIP"/>
</dbReference>
<keyword evidence="3" id="KW-0804">Transcription</keyword>
<keyword evidence="2" id="KW-0805">Transcription regulation</keyword>
<reference evidence="7" key="1">
    <citation type="journal article" date="2023" name="Mol. Phylogenet. Evol.">
        <title>Genome-scale phylogeny and comparative genomics of the fungal order Sordariales.</title>
        <authorList>
            <person name="Hensen N."/>
            <person name="Bonometti L."/>
            <person name="Westerberg I."/>
            <person name="Brannstrom I.O."/>
            <person name="Guillou S."/>
            <person name="Cros-Aarteil S."/>
            <person name="Calhoun S."/>
            <person name="Haridas S."/>
            <person name="Kuo A."/>
            <person name="Mondo S."/>
            <person name="Pangilinan J."/>
            <person name="Riley R."/>
            <person name="LaButti K."/>
            <person name="Andreopoulos B."/>
            <person name="Lipzen A."/>
            <person name="Chen C."/>
            <person name="Yan M."/>
            <person name="Daum C."/>
            <person name="Ng V."/>
            <person name="Clum A."/>
            <person name="Steindorff A."/>
            <person name="Ohm R.A."/>
            <person name="Martin F."/>
            <person name="Silar P."/>
            <person name="Natvig D.O."/>
            <person name="Lalanne C."/>
            <person name="Gautier V."/>
            <person name="Ament-Velasquez S.L."/>
            <person name="Kruys A."/>
            <person name="Hutchinson M.I."/>
            <person name="Powell A.J."/>
            <person name="Barry K."/>
            <person name="Miller A.N."/>
            <person name="Grigoriev I.V."/>
            <person name="Debuchy R."/>
            <person name="Gladieux P."/>
            <person name="Hiltunen Thoren M."/>
            <person name="Johannesson H."/>
        </authorList>
    </citation>
    <scope>NUCLEOTIDE SEQUENCE</scope>
    <source>
        <strain evidence="7">SMH4131-1</strain>
    </source>
</reference>
<keyword evidence="4" id="KW-0539">Nucleus</keyword>
<dbReference type="SUPFAM" id="SSF57959">
    <property type="entry name" value="Leucine zipper domain"/>
    <property type="match status" value="1"/>
</dbReference>
<name>A0AAE0INW8_9PEZI</name>
<feature type="region of interest" description="Disordered" evidence="5">
    <location>
        <begin position="100"/>
        <end position="172"/>
    </location>
</feature>
<feature type="compositionally biased region" description="Basic and acidic residues" evidence="5">
    <location>
        <begin position="100"/>
        <end position="112"/>
    </location>
</feature>
<dbReference type="InterPro" id="IPR046347">
    <property type="entry name" value="bZIP_sf"/>
</dbReference>
<dbReference type="GO" id="GO:0005634">
    <property type="term" value="C:nucleus"/>
    <property type="evidence" value="ECO:0007669"/>
    <property type="project" value="UniProtKB-SubCell"/>
</dbReference>